<keyword evidence="1" id="KW-0732">Signal</keyword>
<dbReference type="RefSeq" id="WP_145050785.1">
    <property type="nucleotide sequence ID" value="NZ_CP036433.1"/>
</dbReference>
<dbReference type="Gene3D" id="2.170.130.30">
    <property type="match status" value="1"/>
</dbReference>
<feature type="signal peptide" evidence="1">
    <location>
        <begin position="1"/>
        <end position="18"/>
    </location>
</feature>
<evidence type="ECO:0000259" key="2">
    <source>
        <dbReference type="Pfam" id="PF14478"/>
    </source>
</evidence>
<evidence type="ECO:0000256" key="1">
    <source>
        <dbReference type="SAM" id="SignalP"/>
    </source>
</evidence>
<name>A0A518DPE6_9BACT</name>
<dbReference type="InterPro" id="IPR027954">
    <property type="entry name" value="Transcobalamin-like_C"/>
</dbReference>
<feature type="chain" id="PRO_5022041032" description="Transcobalamin-like C-terminal domain-containing protein" evidence="1">
    <location>
        <begin position="19"/>
        <end position="137"/>
    </location>
</feature>
<gene>
    <name evidence="3" type="ORF">Pla8534_14640</name>
</gene>
<reference evidence="3 4" key="1">
    <citation type="submission" date="2019-02" db="EMBL/GenBank/DDBJ databases">
        <title>Deep-cultivation of Planctomycetes and their phenomic and genomic characterization uncovers novel biology.</title>
        <authorList>
            <person name="Wiegand S."/>
            <person name="Jogler M."/>
            <person name="Boedeker C."/>
            <person name="Pinto D."/>
            <person name="Vollmers J."/>
            <person name="Rivas-Marin E."/>
            <person name="Kohn T."/>
            <person name="Peeters S.H."/>
            <person name="Heuer A."/>
            <person name="Rast P."/>
            <person name="Oberbeckmann S."/>
            <person name="Bunk B."/>
            <person name="Jeske O."/>
            <person name="Meyerdierks A."/>
            <person name="Storesund J.E."/>
            <person name="Kallscheuer N."/>
            <person name="Luecker S."/>
            <person name="Lage O.M."/>
            <person name="Pohl T."/>
            <person name="Merkel B.J."/>
            <person name="Hornburger P."/>
            <person name="Mueller R.-W."/>
            <person name="Bruemmer F."/>
            <person name="Labrenz M."/>
            <person name="Spormann A.M."/>
            <person name="Op den Camp H."/>
            <person name="Overmann J."/>
            <person name="Amann R."/>
            <person name="Jetten M.S.M."/>
            <person name="Mascher T."/>
            <person name="Medema M.H."/>
            <person name="Devos D.P."/>
            <person name="Kaster A.-K."/>
            <person name="Ovreas L."/>
            <person name="Rohde M."/>
            <person name="Galperin M.Y."/>
            <person name="Jogler C."/>
        </authorList>
    </citation>
    <scope>NUCLEOTIDE SEQUENCE [LARGE SCALE GENOMIC DNA]</scope>
    <source>
        <strain evidence="3 4">Pla85_3_4</strain>
    </source>
</reference>
<dbReference type="Pfam" id="PF14478">
    <property type="entry name" value="DUF4430"/>
    <property type="match status" value="1"/>
</dbReference>
<dbReference type="EMBL" id="CP036433">
    <property type="protein sequence ID" value="QDU93683.1"/>
    <property type="molecule type" value="Genomic_DNA"/>
</dbReference>
<dbReference type="OrthoDB" id="292541at2"/>
<keyword evidence="4" id="KW-1185">Reference proteome</keyword>
<dbReference type="AlphaFoldDB" id="A0A518DPE6"/>
<feature type="domain" description="Transcobalamin-like C-terminal" evidence="2">
    <location>
        <begin position="77"/>
        <end position="131"/>
    </location>
</feature>
<dbReference type="KEGG" id="lcre:Pla8534_14640"/>
<evidence type="ECO:0000313" key="4">
    <source>
        <dbReference type="Proteomes" id="UP000317648"/>
    </source>
</evidence>
<sequence length="137" mass="14888" precursor="true">MIRFVPLILASLLLPLTAQEIAPWLARPAVAAETIHVAFVFDADTTKGYTVVWSDKMTVQSALQLIAKSDQGVPFEHQGSGETAFLTAINGVKNEGVFGANWTYRVNDKAGSVSYAICPLAAGDRVEWRFGKFDPSE</sequence>
<proteinExistence type="predicted"/>
<dbReference type="Proteomes" id="UP000317648">
    <property type="component" value="Chromosome"/>
</dbReference>
<evidence type="ECO:0000313" key="3">
    <source>
        <dbReference type="EMBL" id="QDU93683.1"/>
    </source>
</evidence>
<organism evidence="3 4">
    <name type="scientific">Lignipirellula cremea</name>
    <dbReference type="NCBI Taxonomy" id="2528010"/>
    <lineage>
        <taxon>Bacteria</taxon>
        <taxon>Pseudomonadati</taxon>
        <taxon>Planctomycetota</taxon>
        <taxon>Planctomycetia</taxon>
        <taxon>Pirellulales</taxon>
        <taxon>Pirellulaceae</taxon>
        <taxon>Lignipirellula</taxon>
    </lineage>
</organism>
<protein>
    <recommendedName>
        <fullName evidence="2">Transcobalamin-like C-terminal domain-containing protein</fullName>
    </recommendedName>
</protein>
<accession>A0A518DPE6</accession>